<dbReference type="AlphaFoldDB" id="C7QB22"/>
<dbReference type="OrthoDB" id="4704294at2"/>
<sequence length="186" mass="20739">MAARIPPLSPPYSAEAADLLDRMMPGDQEPIALFRTFARNLPMAEALHVWGSHVLSRRLTLTLRDREILIDRTCARCGCEYEWGVHIAHFADRAALTGDQITALTHGTSADPCWTTDRDRLLLDAADALHDENDIDDALWTRLAAEFTDDQLLDLLLVCGWYHAISFTARAARLPLEPGAARFETA</sequence>
<dbReference type="RefSeq" id="WP_015796038.1">
    <property type="nucleotide sequence ID" value="NC_013131.1"/>
</dbReference>
<dbReference type="KEGG" id="cai:Caci_7488"/>
<dbReference type="STRING" id="479433.Caci_7488"/>
<dbReference type="PANTHER" id="PTHR34846:SF5">
    <property type="entry name" value="CARBOXYMUCONOLACTONE DECARBOXYLASE-LIKE DOMAIN-CONTAINING PROTEIN"/>
    <property type="match status" value="1"/>
</dbReference>
<proteinExistence type="predicted"/>
<dbReference type="InterPro" id="IPR029032">
    <property type="entry name" value="AhpD-like"/>
</dbReference>
<protein>
    <submittedName>
        <fullName evidence="1">Carboxymuconolactone decarboxylase</fullName>
    </submittedName>
</protein>
<dbReference type="PANTHER" id="PTHR34846">
    <property type="entry name" value="4-CARBOXYMUCONOLACTONE DECARBOXYLASE FAMILY PROTEIN (AFU_ORTHOLOGUE AFUA_6G11590)"/>
    <property type="match status" value="1"/>
</dbReference>
<dbReference type="Gene3D" id="1.20.1290.10">
    <property type="entry name" value="AhpD-like"/>
    <property type="match status" value="1"/>
</dbReference>
<keyword evidence="2" id="KW-1185">Reference proteome</keyword>
<evidence type="ECO:0000313" key="1">
    <source>
        <dbReference type="EMBL" id="ACU76313.1"/>
    </source>
</evidence>
<evidence type="ECO:0000313" key="2">
    <source>
        <dbReference type="Proteomes" id="UP000000851"/>
    </source>
</evidence>
<name>C7QB22_CATAD</name>
<dbReference type="Proteomes" id="UP000000851">
    <property type="component" value="Chromosome"/>
</dbReference>
<dbReference type="HOGENOM" id="CLU_082760_2_1_11"/>
<gene>
    <name evidence="1" type="ordered locus">Caci_7488</name>
</gene>
<organism evidence="1 2">
    <name type="scientific">Catenulispora acidiphila (strain DSM 44928 / JCM 14897 / NBRC 102108 / NRRL B-24433 / ID139908)</name>
    <dbReference type="NCBI Taxonomy" id="479433"/>
    <lineage>
        <taxon>Bacteria</taxon>
        <taxon>Bacillati</taxon>
        <taxon>Actinomycetota</taxon>
        <taxon>Actinomycetes</taxon>
        <taxon>Catenulisporales</taxon>
        <taxon>Catenulisporaceae</taxon>
        <taxon>Catenulispora</taxon>
    </lineage>
</organism>
<dbReference type="SUPFAM" id="SSF69118">
    <property type="entry name" value="AhpD-like"/>
    <property type="match status" value="1"/>
</dbReference>
<dbReference type="EMBL" id="CP001700">
    <property type="protein sequence ID" value="ACU76313.1"/>
    <property type="molecule type" value="Genomic_DNA"/>
</dbReference>
<dbReference type="InParanoid" id="C7QB22"/>
<dbReference type="eggNOG" id="COG2128">
    <property type="taxonomic scope" value="Bacteria"/>
</dbReference>
<reference evidence="1 2" key="1">
    <citation type="journal article" date="2009" name="Stand. Genomic Sci.">
        <title>Complete genome sequence of Catenulispora acidiphila type strain (ID 139908).</title>
        <authorList>
            <person name="Copeland A."/>
            <person name="Lapidus A."/>
            <person name="Glavina Del Rio T."/>
            <person name="Nolan M."/>
            <person name="Lucas S."/>
            <person name="Chen F."/>
            <person name="Tice H."/>
            <person name="Cheng J.F."/>
            <person name="Bruce D."/>
            <person name="Goodwin L."/>
            <person name="Pitluck S."/>
            <person name="Mikhailova N."/>
            <person name="Pati A."/>
            <person name="Ivanova N."/>
            <person name="Mavromatis K."/>
            <person name="Chen A."/>
            <person name="Palaniappan K."/>
            <person name="Chain P."/>
            <person name="Land M."/>
            <person name="Hauser L."/>
            <person name="Chang Y.J."/>
            <person name="Jeffries C.D."/>
            <person name="Chertkov O."/>
            <person name="Brettin T."/>
            <person name="Detter J.C."/>
            <person name="Han C."/>
            <person name="Ali Z."/>
            <person name="Tindall B.J."/>
            <person name="Goker M."/>
            <person name="Bristow J."/>
            <person name="Eisen J.A."/>
            <person name="Markowitz V."/>
            <person name="Hugenholtz P."/>
            <person name="Kyrpides N.C."/>
            <person name="Klenk H.P."/>
        </authorList>
    </citation>
    <scope>NUCLEOTIDE SEQUENCE [LARGE SCALE GENOMIC DNA]</scope>
    <source>
        <strain evidence="2">DSM 44928 / JCM 14897 / NBRC 102108 / NRRL B-24433 / ID139908</strain>
    </source>
</reference>
<accession>C7QB22</accession>